<keyword evidence="2" id="KW-1185">Reference proteome</keyword>
<keyword evidence="1" id="KW-0732">Signal</keyword>
<feature type="signal peptide" evidence="1">
    <location>
        <begin position="1"/>
        <end position="16"/>
    </location>
</feature>
<sequence>MLWITIWAGRIALSTSAVGMTNVGCKAEELVVAGTVALVADVNVTTVEGNSAEAIVGNNIVVLLAIWDLVVVGSLSTGGARGNRALNSNCSS</sequence>
<organism evidence="2 3">
    <name type="scientific">Romanomermis culicivorax</name>
    <name type="common">Nematode worm</name>
    <dbReference type="NCBI Taxonomy" id="13658"/>
    <lineage>
        <taxon>Eukaryota</taxon>
        <taxon>Metazoa</taxon>
        <taxon>Ecdysozoa</taxon>
        <taxon>Nematoda</taxon>
        <taxon>Enoplea</taxon>
        <taxon>Dorylaimia</taxon>
        <taxon>Mermithida</taxon>
        <taxon>Mermithoidea</taxon>
        <taxon>Mermithidae</taxon>
        <taxon>Romanomermis</taxon>
    </lineage>
</organism>
<reference evidence="3" key="1">
    <citation type="submission" date="2022-11" db="UniProtKB">
        <authorList>
            <consortium name="WormBaseParasite"/>
        </authorList>
    </citation>
    <scope>IDENTIFICATION</scope>
</reference>
<dbReference type="AlphaFoldDB" id="A0A915K6E8"/>
<dbReference type="Proteomes" id="UP000887565">
    <property type="component" value="Unplaced"/>
</dbReference>
<dbReference type="WBParaSite" id="nRc.2.0.1.t34321-RA">
    <property type="protein sequence ID" value="nRc.2.0.1.t34321-RA"/>
    <property type="gene ID" value="nRc.2.0.1.g34321"/>
</dbReference>
<evidence type="ECO:0000313" key="3">
    <source>
        <dbReference type="WBParaSite" id="nRc.2.0.1.t34321-RA"/>
    </source>
</evidence>
<name>A0A915K6E8_ROMCU</name>
<feature type="chain" id="PRO_5036689083" evidence="1">
    <location>
        <begin position="17"/>
        <end position="92"/>
    </location>
</feature>
<evidence type="ECO:0000256" key="1">
    <source>
        <dbReference type="SAM" id="SignalP"/>
    </source>
</evidence>
<evidence type="ECO:0000313" key="2">
    <source>
        <dbReference type="Proteomes" id="UP000887565"/>
    </source>
</evidence>
<protein>
    <submittedName>
        <fullName evidence="3">Secreted protein</fullName>
    </submittedName>
</protein>
<proteinExistence type="predicted"/>
<accession>A0A915K6E8</accession>